<comment type="caution">
    <text evidence="1">The sequence shown here is derived from an EMBL/GenBank/DDBJ whole genome shotgun (WGS) entry which is preliminary data.</text>
</comment>
<organism evidence="1 2">
    <name type="scientific">Epilithonimonas xixisoli</name>
    <dbReference type="NCBI Taxonomy" id="1476462"/>
    <lineage>
        <taxon>Bacteria</taxon>
        <taxon>Pseudomonadati</taxon>
        <taxon>Bacteroidota</taxon>
        <taxon>Flavobacteriia</taxon>
        <taxon>Flavobacteriales</taxon>
        <taxon>Weeksellaceae</taxon>
        <taxon>Chryseobacterium group</taxon>
        <taxon>Epilithonimonas</taxon>
    </lineage>
</organism>
<gene>
    <name evidence="1" type="ORF">B0I22_1859</name>
</gene>
<dbReference type="Proteomes" id="UP000295313">
    <property type="component" value="Unassembled WGS sequence"/>
</dbReference>
<sequence length="72" mass="8185">MPTQDIFIIEPNTSEEADALKAFAKALKLKFQISKKDKSEILRDLQEAVKELNLVKKGKTKARDAQELLNEL</sequence>
<proteinExistence type="predicted"/>
<dbReference type="RefSeq" id="WP_133944274.1">
    <property type="nucleotide sequence ID" value="NZ_SOEO01000002.1"/>
</dbReference>
<dbReference type="OrthoDB" id="886540at2"/>
<name>A0A4R8IAD6_9FLAO</name>
<evidence type="ECO:0000313" key="1">
    <source>
        <dbReference type="EMBL" id="TDX84251.1"/>
    </source>
</evidence>
<dbReference type="EMBL" id="SOEO01000002">
    <property type="protein sequence ID" value="TDX84251.1"/>
    <property type="molecule type" value="Genomic_DNA"/>
</dbReference>
<evidence type="ECO:0000313" key="2">
    <source>
        <dbReference type="Proteomes" id="UP000295313"/>
    </source>
</evidence>
<dbReference type="AlphaFoldDB" id="A0A4R8IAD6"/>
<protein>
    <submittedName>
        <fullName evidence="1">Uncharacterized protein</fullName>
    </submittedName>
</protein>
<accession>A0A4R8IAD6</accession>
<reference evidence="1 2" key="1">
    <citation type="submission" date="2019-03" db="EMBL/GenBank/DDBJ databases">
        <title>Genomic Encyclopedia of Type Strains, Phase III (KMG-III): the genomes of soil and plant-associated and newly described type strains.</title>
        <authorList>
            <person name="Whitman W."/>
        </authorList>
    </citation>
    <scope>NUCLEOTIDE SEQUENCE [LARGE SCALE GENOMIC DNA]</scope>
    <source>
        <strain evidence="1 2">CGMCC 1.12802</strain>
    </source>
</reference>
<keyword evidence="2" id="KW-1185">Reference proteome</keyword>